<dbReference type="Pfam" id="PF02622">
    <property type="entry name" value="DUF179"/>
    <property type="match status" value="1"/>
</dbReference>
<evidence type="ECO:0000313" key="2">
    <source>
        <dbReference type="EMBL" id="CAD7699764.1"/>
    </source>
</evidence>
<dbReference type="Proteomes" id="UP000708148">
    <property type="component" value="Unassembled WGS sequence"/>
</dbReference>
<feature type="compositionally biased region" description="Basic residues" evidence="1">
    <location>
        <begin position="134"/>
        <end position="144"/>
    </location>
</feature>
<dbReference type="AlphaFoldDB" id="A0A8S1IYF6"/>
<dbReference type="OrthoDB" id="272750at2759"/>
<dbReference type="EMBL" id="CAJHUC010001107">
    <property type="protein sequence ID" value="CAD7699764.1"/>
    <property type="molecule type" value="Genomic_DNA"/>
</dbReference>
<dbReference type="InterPro" id="IPR003774">
    <property type="entry name" value="AlgH-like"/>
</dbReference>
<dbReference type="SUPFAM" id="SSF143456">
    <property type="entry name" value="VC0467-like"/>
    <property type="match status" value="1"/>
</dbReference>
<comment type="caution">
    <text evidence="2">The sequence shown here is derived from an EMBL/GenBank/DDBJ whole genome shotgun (WGS) entry which is preliminary data.</text>
</comment>
<organism evidence="2 3">
    <name type="scientific">Ostreobium quekettii</name>
    <dbReference type="NCBI Taxonomy" id="121088"/>
    <lineage>
        <taxon>Eukaryota</taxon>
        <taxon>Viridiplantae</taxon>
        <taxon>Chlorophyta</taxon>
        <taxon>core chlorophytes</taxon>
        <taxon>Ulvophyceae</taxon>
        <taxon>TCBD clade</taxon>
        <taxon>Bryopsidales</taxon>
        <taxon>Ostreobineae</taxon>
        <taxon>Ostreobiaceae</taxon>
        <taxon>Ostreobium</taxon>
    </lineage>
</organism>
<feature type="region of interest" description="Disordered" evidence="1">
    <location>
        <begin position="95"/>
        <end position="170"/>
    </location>
</feature>
<gene>
    <name evidence="2" type="ORF">OSTQU699_LOCUS5123</name>
</gene>
<dbReference type="PANTHER" id="PTHR31984:SF17">
    <property type="entry name" value="TRANSCRIPTIONAL REGULATOR"/>
    <property type="match status" value="1"/>
</dbReference>
<name>A0A8S1IYF6_9CHLO</name>
<dbReference type="PANTHER" id="PTHR31984">
    <property type="entry name" value="TRANSPORTER, PUTATIVE (DUF179)-RELATED"/>
    <property type="match status" value="1"/>
</dbReference>
<protein>
    <submittedName>
        <fullName evidence="2">Uncharacterized protein</fullName>
    </submittedName>
</protein>
<evidence type="ECO:0000313" key="3">
    <source>
        <dbReference type="Proteomes" id="UP000708148"/>
    </source>
</evidence>
<sequence>MVQGNGHRFMKSGQRVIQGNNCLLSLQWSMQLPSSDEPGGQQRAASTKMEQHSCPEDTSSYRQYLEDLQDVRESFEARQSRGDRLHPREQASLRALQRVVGREDPASSQSPSELGTDDDVGVALEHGGRDGHARARAAKSRRSNQRLAHVRPAEGATGSRKCKAAMSKQERKNKDIAEAFISLENNRLSNGGPVSQVPVLHCIPHLGGSHVLEGVFWCEQSKVLLSDLGALDRRKVRFFLGEASWSPGQLEAELKMGSWIMARAPVGTLDLMDQGYWSSFEGASVERQHKDPSFLWEKLMSGLGGEYAIMARMPPWAAAFGNDM</sequence>
<accession>A0A8S1IYF6</accession>
<evidence type="ECO:0000256" key="1">
    <source>
        <dbReference type="SAM" id="MobiDB-lite"/>
    </source>
</evidence>
<dbReference type="Gene3D" id="3.40.1740.10">
    <property type="entry name" value="VC0467-like"/>
    <property type="match status" value="1"/>
</dbReference>
<proteinExistence type="predicted"/>
<keyword evidence="3" id="KW-1185">Reference proteome</keyword>
<reference evidence="2" key="1">
    <citation type="submission" date="2020-12" db="EMBL/GenBank/DDBJ databases">
        <authorList>
            <person name="Iha C."/>
        </authorList>
    </citation>
    <scope>NUCLEOTIDE SEQUENCE</scope>
</reference>
<feature type="region of interest" description="Disordered" evidence="1">
    <location>
        <begin position="33"/>
        <end position="57"/>
    </location>
</feature>